<proteinExistence type="inferred from homology"/>
<dbReference type="InterPro" id="IPR000412">
    <property type="entry name" value="ABC_2_transport"/>
</dbReference>
<name>A0A0G0DHL6_9BACT</name>
<keyword evidence="7 9" id="KW-1133">Transmembrane helix</keyword>
<dbReference type="PANTHER" id="PTHR30413:SF8">
    <property type="entry name" value="TRANSPORT PERMEASE PROTEIN"/>
    <property type="match status" value="1"/>
</dbReference>
<sequence>MKEITVIKPKKGLANFDFKELWNYRELFGVLSFREFQVRYKQTVIGVLWAIIRPLLTMVVFTFLFSNVAKIDTGNVPYPIFSYAGLVLWTYFSTAVGQSSNSMIGNSKLITKVYFPRVIIPASSTIVGLIDYAISFIVVFGLMIYYHYPLTLSMLLIPVILFVTWLLSVGVGLWFSALNVKYRDVQYALPFITQTLMYITPVIYPVSLAGQYQWLLSLNPLSGLVEAHRAAILGNVAVDWSTFGISIAITLVVFISGYLYFKKVEKYFADII</sequence>
<protein>
    <recommendedName>
        <fullName evidence="9">Transport permease protein</fullName>
    </recommendedName>
</protein>
<organism evidence="11 12">
    <name type="scientific">candidate division WS6 bacterium GW2011_GWC1_36_11</name>
    <dbReference type="NCBI Taxonomy" id="1619090"/>
    <lineage>
        <taxon>Bacteria</taxon>
        <taxon>Candidatus Dojkabacteria</taxon>
    </lineage>
</organism>
<dbReference type="PROSITE" id="PS51012">
    <property type="entry name" value="ABC_TM2"/>
    <property type="match status" value="1"/>
</dbReference>
<feature type="transmembrane region" description="Helical" evidence="9">
    <location>
        <begin position="187"/>
        <end position="206"/>
    </location>
</feature>
<dbReference type="Pfam" id="PF01061">
    <property type="entry name" value="ABC2_membrane"/>
    <property type="match status" value="1"/>
</dbReference>
<feature type="domain" description="ABC transmembrane type-2" evidence="10">
    <location>
        <begin position="45"/>
        <end position="264"/>
    </location>
</feature>
<gene>
    <name evidence="11" type="ORF">UR96_C0003G0054</name>
</gene>
<evidence type="ECO:0000256" key="4">
    <source>
        <dbReference type="ARBA" id="ARBA00022475"/>
    </source>
</evidence>
<dbReference type="GO" id="GO:0043190">
    <property type="term" value="C:ATP-binding cassette (ABC) transporter complex"/>
    <property type="evidence" value="ECO:0007669"/>
    <property type="project" value="InterPro"/>
</dbReference>
<dbReference type="InterPro" id="IPR013525">
    <property type="entry name" value="ABC2_TM"/>
</dbReference>
<keyword evidence="3 9" id="KW-0813">Transport</keyword>
<keyword evidence="5" id="KW-0997">Cell inner membrane</keyword>
<dbReference type="EMBL" id="LBRE01000003">
    <property type="protein sequence ID" value="KKP92928.1"/>
    <property type="molecule type" value="Genomic_DNA"/>
</dbReference>
<keyword evidence="8 9" id="KW-0472">Membrane</keyword>
<feature type="transmembrane region" description="Helical" evidence="9">
    <location>
        <begin position="118"/>
        <end position="146"/>
    </location>
</feature>
<dbReference type="GO" id="GO:0015920">
    <property type="term" value="P:lipopolysaccharide transport"/>
    <property type="evidence" value="ECO:0007669"/>
    <property type="project" value="TreeGrafter"/>
</dbReference>
<comment type="subcellular location">
    <subcellularLocation>
        <location evidence="1">Cell inner membrane</location>
        <topology evidence="1">Multi-pass membrane protein</topology>
    </subcellularLocation>
    <subcellularLocation>
        <location evidence="9">Cell membrane</location>
        <topology evidence="9">Multi-pass membrane protein</topology>
    </subcellularLocation>
</comment>
<dbReference type="InterPro" id="IPR047817">
    <property type="entry name" value="ABC2_TM_bact-type"/>
</dbReference>
<evidence type="ECO:0000256" key="8">
    <source>
        <dbReference type="ARBA" id="ARBA00023136"/>
    </source>
</evidence>
<evidence type="ECO:0000313" key="11">
    <source>
        <dbReference type="EMBL" id="KKP92928.1"/>
    </source>
</evidence>
<dbReference type="PRINTS" id="PR00164">
    <property type="entry name" value="ABC2TRNSPORT"/>
</dbReference>
<dbReference type="AlphaFoldDB" id="A0A0G0DHL6"/>
<evidence type="ECO:0000256" key="1">
    <source>
        <dbReference type="ARBA" id="ARBA00004429"/>
    </source>
</evidence>
<evidence type="ECO:0000256" key="7">
    <source>
        <dbReference type="ARBA" id="ARBA00022989"/>
    </source>
</evidence>
<accession>A0A0G0DHL6</accession>
<reference evidence="11 12" key="1">
    <citation type="journal article" date="2015" name="Nature">
        <title>rRNA introns, odd ribosomes, and small enigmatic genomes across a large radiation of phyla.</title>
        <authorList>
            <person name="Brown C.T."/>
            <person name="Hug L.A."/>
            <person name="Thomas B.C."/>
            <person name="Sharon I."/>
            <person name="Castelle C.J."/>
            <person name="Singh A."/>
            <person name="Wilkins M.J."/>
            <person name="Williams K.H."/>
            <person name="Banfield J.F."/>
        </authorList>
    </citation>
    <scope>NUCLEOTIDE SEQUENCE [LARGE SCALE GENOMIC DNA]</scope>
</reference>
<evidence type="ECO:0000256" key="5">
    <source>
        <dbReference type="ARBA" id="ARBA00022519"/>
    </source>
</evidence>
<feature type="transmembrane region" description="Helical" evidence="9">
    <location>
        <begin position="78"/>
        <end position="97"/>
    </location>
</feature>
<feature type="transmembrane region" description="Helical" evidence="9">
    <location>
        <begin position="44"/>
        <end position="66"/>
    </location>
</feature>
<comment type="similarity">
    <text evidence="2 9">Belongs to the ABC-2 integral membrane protein family.</text>
</comment>
<evidence type="ECO:0000256" key="2">
    <source>
        <dbReference type="ARBA" id="ARBA00007783"/>
    </source>
</evidence>
<keyword evidence="4 9" id="KW-1003">Cell membrane</keyword>
<dbReference type="GO" id="GO:0140359">
    <property type="term" value="F:ABC-type transporter activity"/>
    <property type="evidence" value="ECO:0007669"/>
    <property type="project" value="InterPro"/>
</dbReference>
<evidence type="ECO:0000259" key="10">
    <source>
        <dbReference type="PROSITE" id="PS51012"/>
    </source>
</evidence>
<feature type="transmembrane region" description="Helical" evidence="9">
    <location>
        <begin position="243"/>
        <end position="261"/>
    </location>
</feature>
<dbReference type="Proteomes" id="UP000034140">
    <property type="component" value="Unassembled WGS sequence"/>
</dbReference>
<evidence type="ECO:0000256" key="9">
    <source>
        <dbReference type="RuleBase" id="RU361157"/>
    </source>
</evidence>
<dbReference type="PANTHER" id="PTHR30413">
    <property type="entry name" value="INNER MEMBRANE TRANSPORT PERMEASE"/>
    <property type="match status" value="1"/>
</dbReference>
<keyword evidence="6 9" id="KW-0812">Transmembrane</keyword>
<comment type="caution">
    <text evidence="11">The sequence shown here is derived from an EMBL/GenBank/DDBJ whole genome shotgun (WGS) entry which is preliminary data.</text>
</comment>
<evidence type="ECO:0000256" key="6">
    <source>
        <dbReference type="ARBA" id="ARBA00022692"/>
    </source>
</evidence>
<feature type="transmembrane region" description="Helical" evidence="9">
    <location>
        <begin position="152"/>
        <end position="175"/>
    </location>
</feature>
<evidence type="ECO:0000313" key="12">
    <source>
        <dbReference type="Proteomes" id="UP000034140"/>
    </source>
</evidence>
<evidence type="ECO:0000256" key="3">
    <source>
        <dbReference type="ARBA" id="ARBA00022448"/>
    </source>
</evidence>